<name>A0ABX2N2I6_9SPHN</name>
<evidence type="ECO:0000256" key="1">
    <source>
        <dbReference type="SAM" id="Coils"/>
    </source>
</evidence>
<comment type="caution">
    <text evidence="3">The sequence shown here is derived from an EMBL/GenBank/DDBJ whole genome shotgun (WGS) entry which is preliminary data.</text>
</comment>
<gene>
    <name evidence="3" type="ORF">HUO14_08345</name>
</gene>
<accession>A0ABX2N2I6</accession>
<protein>
    <recommendedName>
        <fullName evidence="5">Lipoprotein</fullName>
    </recommendedName>
</protein>
<feature type="coiled-coil region" evidence="1">
    <location>
        <begin position="23"/>
        <end position="57"/>
    </location>
</feature>
<evidence type="ECO:0008006" key="5">
    <source>
        <dbReference type="Google" id="ProtNLM"/>
    </source>
</evidence>
<sequence length="81" mass="8486">MKSLKLLLPAMLMLGACSESPIEDQGEEAIAELEKEIEEDAQSLEEAADEAVKALAEDIDSQLAADGVSAPPGPSTQSTEE</sequence>
<evidence type="ECO:0000313" key="4">
    <source>
        <dbReference type="Proteomes" id="UP000652427"/>
    </source>
</evidence>
<reference evidence="3 4" key="1">
    <citation type="submission" date="2020-06" db="EMBL/GenBank/DDBJ databases">
        <authorList>
            <person name="Kim S.-J."/>
            <person name="Park S.-J."/>
        </authorList>
    </citation>
    <scope>NUCLEOTIDE SEQUENCE [LARGE SCALE GENOMIC DNA]</scope>
    <source>
        <strain evidence="3 4">SW-151</strain>
    </source>
</reference>
<dbReference type="EMBL" id="JABWMH010000002">
    <property type="protein sequence ID" value="NVD27910.1"/>
    <property type="molecule type" value="Genomic_DNA"/>
</dbReference>
<evidence type="ECO:0000313" key="3">
    <source>
        <dbReference type="EMBL" id="NVD27910.1"/>
    </source>
</evidence>
<proteinExistence type="predicted"/>
<evidence type="ECO:0000256" key="2">
    <source>
        <dbReference type="SAM" id="MobiDB-lite"/>
    </source>
</evidence>
<dbReference type="PROSITE" id="PS51257">
    <property type="entry name" value="PROKAR_LIPOPROTEIN"/>
    <property type="match status" value="1"/>
</dbReference>
<keyword evidence="4" id="KW-1185">Reference proteome</keyword>
<dbReference type="RefSeq" id="WP_176279384.1">
    <property type="nucleotide sequence ID" value="NZ_JABWMH010000002.1"/>
</dbReference>
<keyword evidence="1" id="KW-0175">Coiled coil</keyword>
<feature type="region of interest" description="Disordered" evidence="2">
    <location>
        <begin position="62"/>
        <end position="81"/>
    </location>
</feature>
<organism evidence="3 4">
    <name type="scientific">Parasphingorhabdus flavimaris</name>
    <dbReference type="NCBI Taxonomy" id="266812"/>
    <lineage>
        <taxon>Bacteria</taxon>
        <taxon>Pseudomonadati</taxon>
        <taxon>Pseudomonadota</taxon>
        <taxon>Alphaproteobacteria</taxon>
        <taxon>Sphingomonadales</taxon>
        <taxon>Sphingomonadaceae</taxon>
        <taxon>Parasphingorhabdus</taxon>
    </lineage>
</organism>
<dbReference type="Proteomes" id="UP000652427">
    <property type="component" value="Unassembled WGS sequence"/>
</dbReference>